<reference evidence="1 2" key="1">
    <citation type="journal article" date="2019" name="Int. J. Syst. Evol. Microbiol.">
        <title>The Global Catalogue of Microorganisms (GCM) 10K type strain sequencing project: providing services to taxonomists for standard genome sequencing and annotation.</title>
        <authorList>
            <consortium name="The Broad Institute Genomics Platform"/>
            <consortium name="The Broad Institute Genome Sequencing Center for Infectious Disease"/>
            <person name="Wu L."/>
            <person name="Ma J."/>
        </authorList>
    </citation>
    <scope>NUCLEOTIDE SEQUENCE [LARGE SCALE GENOMIC DNA]</scope>
    <source>
        <strain evidence="1 2">JCM 15608</strain>
    </source>
</reference>
<dbReference type="RefSeq" id="WP_343818186.1">
    <property type="nucleotide sequence ID" value="NZ_BAAAFA010000009.1"/>
</dbReference>
<evidence type="ECO:0000313" key="2">
    <source>
        <dbReference type="Proteomes" id="UP001500021"/>
    </source>
</evidence>
<protein>
    <submittedName>
        <fullName evidence="1">FMN-binding negative transcriptional regulator</fullName>
    </submittedName>
</protein>
<dbReference type="Pfam" id="PF04299">
    <property type="entry name" value="FMN_bind_2"/>
    <property type="match status" value="1"/>
</dbReference>
<dbReference type="EMBL" id="BAAAFA010000009">
    <property type="protein sequence ID" value="GAA0821093.1"/>
    <property type="molecule type" value="Genomic_DNA"/>
</dbReference>
<keyword evidence="2" id="KW-1185">Reference proteome</keyword>
<gene>
    <name evidence="1" type="ORF">GCM10009111_27560</name>
</gene>
<comment type="caution">
    <text evidence="1">The sequence shown here is derived from an EMBL/GenBank/DDBJ whole genome shotgun (WGS) entry which is preliminary data.</text>
</comment>
<dbReference type="PANTHER" id="PTHR35802">
    <property type="entry name" value="PROTEASE SYNTHASE AND SPORULATION PROTEIN PAI 2"/>
    <property type="match status" value="1"/>
</dbReference>
<evidence type="ECO:0000313" key="1">
    <source>
        <dbReference type="EMBL" id="GAA0821093.1"/>
    </source>
</evidence>
<dbReference type="Gene3D" id="2.30.110.10">
    <property type="entry name" value="Electron Transport, Fmn-binding Protein, Chain A"/>
    <property type="match status" value="1"/>
</dbReference>
<organism evidence="1 2">
    <name type="scientific">Colwellia asteriadis</name>
    <dbReference type="NCBI Taxonomy" id="517723"/>
    <lineage>
        <taxon>Bacteria</taxon>
        <taxon>Pseudomonadati</taxon>
        <taxon>Pseudomonadota</taxon>
        <taxon>Gammaproteobacteria</taxon>
        <taxon>Alteromonadales</taxon>
        <taxon>Colwelliaceae</taxon>
        <taxon>Colwellia</taxon>
    </lineage>
</organism>
<dbReference type="InterPro" id="IPR007396">
    <property type="entry name" value="TR_PAI2-type"/>
</dbReference>
<dbReference type="InterPro" id="IPR012349">
    <property type="entry name" value="Split_barrel_FMN-bd"/>
</dbReference>
<accession>A0ABN1L9G6</accession>
<dbReference type="Proteomes" id="UP001500021">
    <property type="component" value="Unassembled WGS sequence"/>
</dbReference>
<dbReference type="PANTHER" id="PTHR35802:SF1">
    <property type="entry name" value="PROTEASE SYNTHASE AND SPORULATION PROTEIN PAI 2"/>
    <property type="match status" value="1"/>
</dbReference>
<sequence>MYPAKHFIIGANRLTHHCKIELPLINLIEQNPLATLIVQQTLSTEVVKSTVTNALTNKPLHISHIPCHFKQIKDQEDHQKNKQLITHVSNQHPLAKMLMANRDSKQNDIDNICVNLVFHGEQGYISPNDLTAQNREDHKVPTWNYCKVQLTAVATEVADEAQKYHLMSQTSQYFERNSDNPWLITDVPVSAIKQMLKAITFIELTITMIEGNFKLSQNKPNVITKQLAQQLIVKNNAPLAKQMLMQISNNELKK</sequence>
<name>A0ABN1L9G6_9GAMM</name>
<proteinExistence type="predicted"/>
<dbReference type="SUPFAM" id="SSF50475">
    <property type="entry name" value="FMN-binding split barrel"/>
    <property type="match status" value="1"/>
</dbReference>